<comment type="pathway">
    <text evidence="1">Lipid metabolism; fatty acid biosynthesis.</text>
</comment>
<keyword evidence="3 4" id="KW-0808">Transferase</keyword>
<dbReference type="GO" id="GO:0004315">
    <property type="term" value="F:3-oxoacyl-[acyl-carrier-protein] synthase activity"/>
    <property type="evidence" value="ECO:0007669"/>
    <property type="project" value="InterPro"/>
</dbReference>
<dbReference type="Proteomes" id="UP000297914">
    <property type="component" value="Unassembled WGS sequence"/>
</dbReference>
<reference evidence="7 9" key="1">
    <citation type="submission" date="2018-06" db="EMBL/GenBank/DDBJ databases">
        <title>Occurrence of a novel blaKPC-2- and qnrS2- harbouring IncP6 plasmid from Aeromonas taiwanensis isolates recovered from the river sediments.</title>
        <authorList>
            <person name="Zheng B."/>
            <person name="Yu X."/>
            <person name="Xiao Y."/>
        </authorList>
    </citation>
    <scope>NUCLEOTIDE SEQUENCE [LARGE SCALE GENOMIC DNA]</scope>
    <source>
        <strain evidence="6 8">1713</strain>
        <strain evidence="7 9">198</strain>
    </source>
</reference>
<accession>A0A5F0K9A3</accession>
<dbReference type="PANTHER" id="PTHR11712:SF320">
    <property type="entry name" value="BETA-KETOACYL SYNTHASE"/>
    <property type="match status" value="1"/>
</dbReference>
<dbReference type="EMBL" id="QORL01000028">
    <property type="protein sequence ID" value="TFF74309.1"/>
    <property type="molecule type" value="Genomic_DNA"/>
</dbReference>
<dbReference type="NCBIfam" id="NF006618">
    <property type="entry name" value="PRK09185.1"/>
    <property type="match status" value="1"/>
</dbReference>
<dbReference type="RefSeq" id="WP_134696140.1">
    <property type="nucleotide sequence ID" value="NZ_QORJ01000026.1"/>
</dbReference>
<comment type="similarity">
    <text evidence="2 4">Belongs to the thiolase-like superfamily. Beta-ketoacyl-ACP synthases family.</text>
</comment>
<organism evidence="7 9">
    <name type="scientific">Aeromonas taiwanensis</name>
    <dbReference type="NCBI Taxonomy" id="633417"/>
    <lineage>
        <taxon>Bacteria</taxon>
        <taxon>Pseudomonadati</taxon>
        <taxon>Pseudomonadota</taxon>
        <taxon>Gammaproteobacteria</taxon>
        <taxon>Aeromonadales</taxon>
        <taxon>Aeromonadaceae</taxon>
        <taxon>Aeromonas</taxon>
    </lineage>
</organism>
<dbReference type="Pfam" id="PF02801">
    <property type="entry name" value="Ketoacyl-synt_C"/>
    <property type="match status" value="1"/>
</dbReference>
<dbReference type="Pfam" id="PF00109">
    <property type="entry name" value="ketoacyl-synt"/>
    <property type="match status" value="1"/>
</dbReference>
<evidence type="ECO:0000313" key="7">
    <source>
        <dbReference type="EMBL" id="TFF78526.1"/>
    </source>
</evidence>
<dbReference type="PROSITE" id="PS52004">
    <property type="entry name" value="KS3_2"/>
    <property type="match status" value="1"/>
</dbReference>
<dbReference type="SUPFAM" id="SSF53901">
    <property type="entry name" value="Thiolase-like"/>
    <property type="match status" value="2"/>
</dbReference>
<dbReference type="Gene3D" id="3.40.47.10">
    <property type="match status" value="2"/>
</dbReference>
<sequence>MSCYIAAYGLVSALGAGRDASAEALKAWHDAGVSPLERHRTPLLDGRLTPVGQVEDELPAIPAALAPYASRNNRLLLAALAQIRPALDQALATFGRDRVGLVLGTSTAGIGEAELAVAAARHGEAVPLEFDYRQQELGSPSEFLSRHLGLTGPAWTISTACSSSARAFISGQRLLAAGLVDAVLVGGADSLCGLTLNGFDSLESLSGERCQPFDLARQGINIGEGAALFLLSREAAPLALLGAGESSDAWHISAPHPEGIGAEAAMRMALAQGGIAPEEVGYLNLHGTATRLNDAMESQAVHRLFGNRVPCSSTKALTGHTLGAAGAIEAALACLLLERALPLPPQRVTTADPALAPIRLVSGTTHLAAPRVLSNSFAFGGNNVSLLLGITCNE</sequence>
<evidence type="ECO:0000256" key="3">
    <source>
        <dbReference type="ARBA" id="ARBA00022679"/>
    </source>
</evidence>
<evidence type="ECO:0000313" key="8">
    <source>
        <dbReference type="Proteomes" id="UP000297720"/>
    </source>
</evidence>
<evidence type="ECO:0000256" key="4">
    <source>
        <dbReference type="RuleBase" id="RU003694"/>
    </source>
</evidence>
<dbReference type="CDD" id="cd00834">
    <property type="entry name" value="KAS_I_II"/>
    <property type="match status" value="1"/>
</dbReference>
<name>A0A5F0K9A3_9GAMM</name>
<dbReference type="PANTHER" id="PTHR11712">
    <property type="entry name" value="POLYKETIDE SYNTHASE-RELATED"/>
    <property type="match status" value="1"/>
</dbReference>
<dbReference type="GO" id="GO:0005829">
    <property type="term" value="C:cytosol"/>
    <property type="evidence" value="ECO:0007669"/>
    <property type="project" value="TreeGrafter"/>
</dbReference>
<dbReference type="InterPro" id="IPR014030">
    <property type="entry name" value="Ketoacyl_synth_N"/>
</dbReference>
<gene>
    <name evidence="6" type="ORF">DRM93_13330</name>
    <name evidence="7" type="ORF">DRM94_13330</name>
</gene>
<feature type="domain" description="Ketosynthase family 3 (KS3)" evidence="5">
    <location>
        <begin position="1"/>
        <end position="390"/>
    </location>
</feature>
<dbReference type="Proteomes" id="UP000297720">
    <property type="component" value="Unassembled WGS sequence"/>
</dbReference>
<dbReference type="InterPro" id="IPR018201">
    <property type="entry name" value="Ketoacyl_synth_AS"/>
</dbReference>
<dbReference type="PROSITE" id="PS00606">
    <property type="entry name" value="KS3_1"/>
    <property type="match status" value="1"/>
</dbReference>
<comment type="caution">
    <text evidence="7">The sequence shown here is derived from an EMBL/GenBank/DDBJ whole genome shotgun (WGS) entry which is preliminary data.</text>
</comment>
<dbReference type="InterPro" id="IPR000794">
    <property type="entry name" value="Beta-ketoacyl_synthase"/>
</dbReference>
<dbReference type="InterPro" id="IPR014031">
    <property type="entry name" value="Ketoacyl_synth_C"/>
</dbReference>
<keyword evidence="8" id="KW-1185">Reference proteome</keyword>
<dbReference type="GO" id="GO:0006633">
    <property type="term" value="P:fatty acid biosynthetic process"/>
    <property type="evidence" value="ECO:0007669"/>
    <property type="project" value="UniProtKB-UniPathway"/>
</dbReference>
<proteinExistence type="inferred from homology"/>
<evidence type="ECO:0000259" key="5">
    <source>
        <dbReference type="PROSITE" id="PS52004"/>
    </source>
</evidence>
<protein>
    <submittedName>
        <fullName evidence="7">Beta-ketoacyl-ACP synthase</fullName>
    </submittedName>
</protein>
<dbReference type="InterPro" id="IPR020841">
    <property type="entry name" value="PKS_Beta-ketoAc_synthase_dom"/>
</dbReference>
<evidence type="ECO:0000313" key="6">
    <source>
        <dbReference type="EMBL" id="TFF74309.1"/>
    </source>
</evidence>
<evidence type="ECO:0000256" key="2">
    <source>
        <dbReference type="ARBA" id="ARBA00008467"/>
    </source>
</evidence>
<evidence type="ECO:0000256" key="1">
    <source>
        <dbReference type="ARBA" id="ARBA00005194"/>
    </source>
</evidence>
<dbReference type="InterPro" id="IPR016039">
    <property type="entry name" value="Thiolase-like"/>
</dbReference>
<dbReference type="SMART" id="SM00825">
    <property type="entry name" value="PKS_KS"/>
    <property type="match status" value="1"/>
</dbReference>
<dbReference type="EMBL" id="QORK01000028">
    <property type="protein sequence ID" value="TFF78526.1"/>
    <property type="molecule type" value="Genomic_DNA"/>
</dbReference>
<dbReference type="UniPathway" id="UPA00094"/>
<dbReference type="OrthoDB" id="9808669at2"/>
<evidence type="ECO:0000313" key="9">
    <source>
        <dbReference type="Proteomes" id="UP000297914"/>
    </source>
</evidence>
<dbReference type="AlphaFoldDB" id="A0A5F0K9A3"/>